<comment type="caution">
    <text evidence="1">The sequence shown here is derived from an EMBL/GenBank/DDBJ whole genome shotgun (WGS) entry which is preliminary data.</text>
</comment>
<proteinExistence type="predicted"/>
<organism evidence="1 2">
    <name type="scientific">Acaulospora colombiana</name>
    <dbReference type="NCBI Taxonomy" id="27376"/>
    <lineage>
        <taxon>Eukaryota</taxon>
        <taxon>Fungi</taxon>
        <taxon>Fungi incertae sedis</taxon>
        <taxon>Mucoromycota</taxon>
        <taxon>Glomeromycotina</taxon>
        <taxon>Glomeromycetes</taxon>
        <taxon>Diversisporales</taxon>
        <taxon>Acaulosporaceae</taxon>
        <taxon>Acaulospora</taxon>
    </lineage>
</organism>
<evidence type="ECO:0000313" key="2">
    <source>
        <dbReference type="Proteomes" id="UP000789525"/>
    </source>
</evidence>
<protein>
    <submittedName>
        <fullName evidence="1">17322_t:CDS:1</fullName>
    </submittedName>
</protein>
<reference evidence="1" key="1">
    <citation type="submission" date="2021-06" db="EMBL/GenBank/DDBJ databases">
        <authorList>
            <person name="Kallberg Y."/>
            <person name="Tangrot J."/>
            <person name="Rosling A."/>
        </authorList>
    </citation>
    <scope>NUCLEOTIDE SEQUENCE</scope>
    <source>
        <strain evidence="1">CL356</strain>
    </source>
</reference>
<gene>
    <name evidence="1" type="ORF">ACOLOM_LOCUS8174</name>
</gene>
<dbReference type="EMBL" id="CAJVPT010020515">
    <property type="protein sequence ID" value="CAG8648633.1"/>
    <property type="molecule type" value="Genomic_DNA"/>
</dbReference>
<dbReference type="Proteomes" id="UP000789525">
    <property type="component" value="Unassembled WGS sequence"/>
</dbReference>
<sequence length="308" mass="34960">MNIGKISVEILFLLSIECLGKWSRIADEFLPVALLVTLFLGPPLGRLIGKADNVRCTLDKIVDFYHYHFSSGGLFRSGLTNPRRGEALRNCVRVLELSLSNRRLGIPVKYLHAILRSCPRLLELRLRVGAEVNTFYPTILQERRLRNTFSTTLKSLRALQVFVDQRSTKSRVFKEVQALTAGAELDFVALATDSDKTIPPTFDPLQYDVEVESYSRFTWPVETNSLSISMANINPSQSTEPSNPVIKPETIRFHSDNTHNGAFFDLFAPHIKNLLYRVWSHSSVWGQELHTLLTKCPGRYSKDIPNQL</sequence>
<accession>A0ACA9ND18</accession>
<keyword evidence="2" id="KW-1185">Reference proteome</keyword>
<evidence type="ECO:0000313" key="1">
    <source>
        <dbReference type="EMBL" id="CAG8648633.1"/>
    </source>
</evidence>
<name>A0ACA9ND18_9GLOM</name>